<evidence type="ECO:0000313" key="1">
    <source>
        <dbReference type="EMBL" id="CAB4005379.1"/>
    </source>
</evidence>
<dbReference type="OrthoDB" id="6159191at2759"/>
<gene>
    <name evidence="1" type="ORF">PACLA_8A089068</name>
</gene>
<accession>A0A7D9EAY1</accession>
<dbReference type="EMBL" id="CACRXK020005180">
    <property type="protein sequence ID" value="CAB4005379.1"/>
    <property type="molecule type" value="Genomic_DNA"/>
</dbReference>
<dbReference type="Proteomes" id="UP001152795">
    <property type="component" value="Unassembled WGS sequence"/>
</dbReference>
<dbReference type="AlphaFoldDB" id="A0A7D9EAY1"/>
<protein>
    <submittedName>
        <fullName evidence="1">Uncharacterized protein</fullName>
    </submittedName>
</protein>
<name>A0A7D9EAY1_PARCT</name>
<sequence>YVDRHLLVHGQFNVPLRLAHRKCGYKYVLLNKKKKPIYEELVEYQSWRGIVNRCLVMEREYITENKIFHKYDGFIYPKPGGISWDRFFPSGSAMNDRRAFFRKFFPKWSGFYVNSFDDKIQPVQALQNLEYLVEGMSAVWTSTSGYSYRHTVDSYNLKLGEVGATSN</sequence>
<proteinExistence type="predicted"/>
<evidence type="ECO:0000313" key="2">
    <source>
        <dbReference type="Proteomes" id="UP001152795"/>
    </source>
</evidence>
<feature type="non-terminal residue" evidence="1">
    <location>
        <position position="167"/>
    </location>
</feature>
<reference evidence="1" key="1">
    <citation type="submission" date="2020-04" db="EMBL/GenBank/DDBJ databases">
        <authorList>
            <person name="Alioto T."/>
            <person name="Alioto T."/>
            <person name="Gomez Garrido J."/>
        </authorList>
    </citation>
    <scope>NUCLEOTIDE SEQUENCE</scope>
    <source>
        <strain evidence="1">A484AB</strain>
    </source>
</reference>
<organism evidence="1 2">
    <name type="scientific">Paramuricea clavata</name>
    <name type="common">Red gorgonian</name>
    <name type="synonym">Violescent sea-whip</name>
    <dbReference type="NCBI Taxonomy" id="317549"/>
    <lineage>
        <taxon>Eukaryota</taxon>
        <taxon>Metazoa</taxon>
        <taxon>Cnidaria</taxon>
        <taxon>Anthozoa</taxon>
        <taxon>Octocorallia</taxon>
        <taxon>Malacalcyonacea</taxon>
        <taxon>Plexauridae</taxon>
        <taxon>Paramuricea</taxon>
    </lineage>
</organism>
<keyword evidence="2" id="KW-1185">Reference proteome</keyword>
<comment type="caution">
    <text evidence="1">The sequence shown here is derived from an EMBL/GenBank/DDBJ whole genome shotgun (WGS) entry which is preliminary data.</text>
</comment>